<accession>A0A2X0M145</accession>
<organism evidence="1 2">
    <name type="scientific">Microbotryum saponariae</name>
    <dbReference type="NCBI Taxonomy" id="289078"/>
    <lineage>
        <taxon>Eukaryota</taxon>
        <taxon>Fungi</taxon>
        <taxon>Dikarya</taxon>
        <taxon>Basidiomycota</taxon>
        <taxon>Pucciniomycotina</taxon>
        <taxon>Microbotryomycetes</taxon>
        <taxon>Microbotryales</taxon>
        <taxon>Microbotryaceae</taxon>
        <taxon>Microbotryum</taxon>
    </lineage>
</organism>
<dbReference type="OrthoDB" id="413520at2759"/>
<dbReference type="Pfam" id="PF10294">
    <property type="entry name" value="Methyltransf_16"/>
    <property type="match status" value="1"/>
</dbReference>
<dbReference type="InterPro" id="IPR019410">
    <property type="entry name" value="Methyltransf_16"/>
</dbReference>
<dbReference type="PANTHER" id="PTHR14614">
    <property type="entry name" value="HEPATOCELLULAR CARCINOMA-ASSOCIATED ANTIGEN"/>
    <property type="match status" value="1"/>
</dbReference>
<name>A0A2X0M145_9BASI</name>
<dbReference type="Proteomes" id="UP000249723">
    <property type="component" value="Unassembled WGS sequence"/>
</dbReference>
<evidence type="ECO:0000313" key="2">
    <source>
        <dbReference type="Proteomes" id="UP000249723"/>
    </source>
</evidence>
<dbReference type="Gene3D" id="3.40.50.150">
    <property type="entry name" value="Vaccinia Virus protein VP39"/>
    <property type="match status" value="1"/>
</dbReference>
<protein>
    <submittedName>
        <fullName evidence="1">BZ3500_MvSof-1268-A1-R1_Chr5-2g07724 protein</fullName>
    </submittedName>
</protein>
<keyword evidence="2" id="KW-1185">Reference proteome</keyword>
<dbReference type="InterPro" id="IPR029063">
    <property type="entry name" value="SAM-dependent_MTases_sf"/>
</dbReference>
<gene>
    <name evidence="1" type="ORF">BZ3500_MVSOF-1268-A1-R1_CHR5-2G07724</name>
</gene>
<reference evidence="2" key="1">
    <citation type="submission" date="2016-10" db="EMBL/GenBank/DDBJ databases">
        <authorList>
            <person name="Jeantristanb JTB J.-T."/>
            <person name="Ricardo R."/>
        </authorList>
    </citation>
    <scope>NUCLEOTIDE SEQUENCE [LARGE SCALE GENOMIC DNA]</scope>
</reference>
<proteinExistence type="predicted"/>
<dbReference type="PANTHER" id="PTHR14614:SF109">
    <property type="entry name" value="RIBOSOMAL LYSINE N-METHYLTRANSFERASE 5"/>
    <property type="match status" value="1"/>
</dbReference>
<dbReference type="GO" id="GO:0008757">
    <property type="term" value="F:S-adenosylmethionine-dependent methyltransferase activity"/>
    <property type="evidence" value="ECO:0007669"/>
    <property type="project" value="UniProtKB-ARBA"/>
</dbReference>
<dbReference type="STRING" id="289078.A0A2X0M145"/>
<dbReference type="AlphaFoldDB" id="A0A2X0M145"/>
<evidence type="ECO:0000313" key="1">
    <source>
        <dbReference type="EMBL" id="SCZ92232.1"/>
    </source>
</evidence>
<dbReference type="SUPFAM" id="SSF53335">
    <property type="entry name" value="S-adenosyl-L-methionine-dependent methyltransferases"/>
    <property type="match status" value="1"/>
</dbReference>
<sequence length="472" mass="52201">MSLFEQNMHVCPDAFKIGRLRFLRPPPAVIAVPESTTPRTPCLLPIELLVGITDDYGAHIDSFASLELRLRVVDCDDLLSSPIKHVELRVNGSDNGHYVFDTRRGNYHKVVASLRIAQSPDVLPKAVRFELSVARTKAPPDKLSRVSQRMLEIIGEGEQVVLEGWEGQRYIFMSSLSGDVELKKGRSLPNDPGKVQTNLRRIHTDLEHVISIVERPGLNNSTGQRLWDCAIGLCGFLSSRPDALYPSQPLPEAAESSMNDRAADWGLAAKRSKRAPPRLVVLELGAGCALATLFAAVLLDKLKPDGSMTAARARVVATDVKETVSTTLRENLDYNHLSEHVDSKVLRWGPLDTSLIDFFIGRDGEDTDLTLLGTDVLYNPESHQALLDTLTSFLNRPLSAGGGHQRAIIAYKARTEGDDHFFQLARDVHGLQVTLVWRWGEISVWSFHAAASSSSSEAERRDRCVMSMAELL</sequence>
<dbReference type="EMBL" id="FMWP01000018">
    <property type="protein sequence ID" value="SCZ92232.1"/>
    <property type="molecule type" value="Genomic_DNA"/>
</dbReference>